<name>A0A8S2Z9T8_9BILA</name>
<organism evidence="1 2">
    <name type="scientific">Didymodactylos carnosus</name>
    <dbReference type="NCBI Taxonomy" id="1234261"/>
    <lineage>
        <taxon>Eukaryota</taxon>
        <taxon>Metazoa</taxon>
        <taxon>Spiralia</taxon>
        <taxon>Gnathifera</taxon>
        <taxon>Rotifera</taxon>
        <taxon>Eurotatoria</taxon>
        <taxon>Bdelloidea</taxon>
        <taxon>Philodinida</taxon>
        <taxon>Philodinidae</taxon>
        <taxon>Didymodactylos</taxon>
    </lineage>
</organism>
<gene>
    <name evidence="1" type="ORF">SRO942_LOCUS49083</name>
</gene>
<proteinExistence type="predicted"/>
<evidence type="ECO:0000313" key="2">
    <source>
        <dbReference type="Proteomes" id="UP000681722"/>
    </source>
</evidence>
<accession>A0A8S2Z9T8</accession>
<protein>
    <submittedName>
        <fullName evidence="1">Uncharacterized protein</fullName>
    </submittedName>
</protein>
<sequence length="84" mass="9771">EVKATNTSISQLKAQVFKKFLHYFDDRMDENEEICMLIATYLDPVTFPSMALDDRLTVRSQLVEFEQNGDLLLPEWAPLGEYIK</sequence>
<dbReference type="AlphaFoldDB" id="A0A8S2Z9T8"/>
<reference evidence="1" key="1">
    <citation type="submission" date="2021-02" db="EMBL/GenBank/DDBJ databases">
        <authorList>
            <person name="Nowell W R."/>
        </authorList>
    </citation>
    <scope>NUCLEOTIDE SEQUENCE</scope>
</reference>
<feature type="non-terminal residue" evidence="1">
    <location>
        <position position="1"/>
    </location>
</feature>
<dbReference type="EMBL" id="CAJOBC010129435">
    <property type="protein sequence ID" value="CAF4607339.1"/>
    <property type="molecule type" value="Genomic_DNA"/>
</dbReference>
<comment type="caution">
    <text evidence="1">The sequence shown here is derived from an EMBL/GenBank/DDBJ whole genome shotgun (WGS) entry which is preliminary data.</text>
</comment>
<dbReference type="Proteomes" id="UP000681722">
    <property type="component" value="Unassembled WGS sequence"/>
</dbReference>
<evidence type="ECO:0000313" key="1">
    <source>
        <dbReference type="EMBL" id="CAF4607339.1"/>
    </source>
</evidence>